<dbReference type="PANTHER" id="PTHR42847">
    <property type="entry name" value="ALKANESULFONATE MONOOXYGENASE"/>
    <property type="match status" value="1"/>
</dbReference>
<evidence type="ECO:0000259" key="5">
    <source>
        <dbReference type="Pfam" id="PF00296"/>
    </source>
</evidence>
<evidence type="ECO:0000256" key="2">
    <source>
        <dbReference type="ARBA" id="ARBA00022643"/>
    </source>
</evidence>
<gene>
    <name evidence="6" type="ORF">WHI96_09485</name>
</gene>
<keyword evidence="7" id="KW-1185">Reference proteome</keyword>
<reference evidence="6 7" key="1">
    <citation type="submission" date="2024-03" db="EMBL/GenBank/DDBJ databases">
        <title>Draft genome sequence of Pseudonocardia tropica JCM 19149.</title>
        <authorList>
            <person name="Butdee W."/>
            <person name="Duangmal K."/>
        </authorList>
    </citation>
    <scope>NUCLEOTIDE SEQUENCE [LARGE SCALE GENOMIC DNA]</scope>
    <source>
        <strain evidence="6 7">JCM 19149</strain>
    </source>
</reference>
<dbReference type="Proteomes" id="UP001464923">
    <property type="component" value="Unassembled WGS sequence"/>
</dbReference>
<dbReference type="RefSeq" id="WP_345652006.1">
    <property type="nucleotide sequence ID" value="NZ_BAABLY010000082.1"/>
</dbReference>
<proteinExistence type="predicted"/>
<evidence type="ECO:0000256" key="3">
    <source>
        <dbReference type="ARBA" id="ARBA00023002"/>
    </source>
</evidence>
<dbReference type="CDD" id="cd01094">
    <property type="entry name" value="Alkanesulfonate_monoxygenase"/>
    <property type="match status" value="1"/>
</dbReference>
<dbReference type="InterPro" id="IPR050172">
    <property type="entry name" value="SsuD_RutA_monooxygenase"/>
</dbReference>
<keyword evidence="3" id="KW-0560">Oxidoreductase</keyword>
<evidence type="ECO:0000256" key="4">
    <source>
        <dbReference type="ARBA" id="ARBA00023033"/>
    </source>
</evidence>
<evidence type="ECO:0000313" key="6">
    <source>
        <dbReference type="EMBL" id="MEQ3539053.1"/>
    </source>
</evidence>
<feature type="domain" description="Luciferase-like" evidence="5">
    <location>
        <begin position="25"/>
        <end position="333"/>
    </location>
</feature>
<dbReference type="InterPro" id="IPR036661">
    <property type="entry name" value="Luciferase-like_sf"/>
</dbReference>
<keyword evidence="4" id="KW-0503">Monooxygenase</keyword>
<name>A0ABV1JVX3_9PSEU</name>
<evidence type="ECO:0000256" key="1">
    <source>
        <dbReference type="ARBA" id="ARBA00022630"/>
    </source>
</evidence>
<comment type="caution">
    <text evidence="6">The sequence shown here is derived from an EMBL/GenBank/DDBJ whole genome shotgun (WGS) entry which is preliminary data.</text>
</comment>
<keyword evidence="2" id="KW-0288">FMN</keyword>
<sequence length="386" mass="41023">MGVTLHWFLPTMGDGRHLVGGGHGNATGSAGAIRPASVGYLAQVARAAEQAGFDGALTPTGAWCEDAWLTTAMLVAHTERLRFLVAFRPGAISPTLAAQQAATFQRHSGGRLLLNVVTGGESREQRAYGDFLDKDARYARTGEFLSVVTRLWRGETVDLDGAYVRVESASLSRLPDPVPPVYFGGSSPAAGDVAAEHADVYLTWGEPVDAVREKIDWIRGLAAARGRSMRFGIRLHVITRDTADEAWAQAHTLLDALDPATIAGVQAGLAASESEGQRRMRALHNGSTDNLTIAPNLWAGVGLVRGGAGTALVGSHTEVADRIAEYHEAGIDEFVLSGYPHLEEAWWMGEGVMPILRGRGLWTPPAGAGVEAPAARSVPFAADYRT</sequence>
<dbReference type="EMBL" id="JBEDNP010000004">
    <property type="protein sequence ID" value="MEQ3539053.1"/>
    <property type="molecule type" value="Genomic_DNA"/>
</dbReference>
<dbReference type="Gene3D" id="3.20.20.30">
    <property type="entry name" value="Luciferase-like domain"/>
    <property type="match status" value="1"/>
</dbReference>
<dbReference type="PANTHER" id="PTHR42847:SF4">
    <property type="entry name" value="ALKANESULFONATE MONOOXYGENASE-RELATED"/>
    <property type="match status" value="1"/>
</dbReference>
<protein>
    <submittedName>
        <fullName evidence="6">LLM class flavin-dependent oxidoreductase</fullName>
    </submittedName>
</protein>
<accession>A0ABV1JVX3</accession>
<evidence type="ECO:0000313" key="7">
    <source>
        <dbReference type="Proteomes" id="UP001464923"/>
    </source>
</evidence>
<keyword evidence="1" id="KW-0285">Flavoprotein</keyword>
<dbReference type="SUPFAM" id="SSF51679">
    <property type="entry name" value="Bacterial luciferase-like"/>
    <property type="match status" value="1"/>
</dbReference>
<dbReference type="InterPro" id="IPR011251">
    <property type="entry name" value="Luciferase-like_dom"/>
</dbReference>
<organism evidence="6 7">
    <name type="scientific">Pseudonocardia tropica</name>
    <dbReference type="NCBI Taxonomy" id="681289"/>
    <lineage>
        <taxon>Bacteria</taxon>
        <taxon>Bacillati</taxon>
        <taxon>Actinomycetota</taxon>
        <taxon>Actinomycetes</taxon>
        <taxon>Pseudonocardiales</taxon>
        <taxon>Pseudonocardiaceae</taxon>
        <taxon>Pseudonocardia</taxon>
    </lineage>
</organism>
<dbReference type="Pfam" id="PF00296">
    <property type="entry name" value="Bac_luciferase"/>
    <property type="match status" value="1"/>
</dbReference>